<gene>
    <name evidence="1" type="ORF">Q5716_03130</name>
</gene>
<name>A0ABT9BKX4_9MICO</name>
<accession>A0ABT9BKX4</accession>
<organism evidence="1 2">
    <name type="scientific">Antiquaquibacter soli</name>
    <dbReference type="NCBI Taxonomy" id="3064523"/>
    <lineage>
        <taxon>Bacteria</taxon>
        <taxon>Bacillati</taxon>
        <taxon>Actinomycetota</taxon>
        <taxon>Actinomycetes</taxon>
        <taxon>Micrococcales</taxon>
        <taxon>Microbacteriaceae</taxon>
        <taxon>Antiquaquibacter</taxon>
    </lineage>
</organism>
<dbReference type="EMBL" id="JAUQUB010000001">
    <property type="protein sequence ID" value="MDO7881214.1"/>
    <property type="molecule type" value="Genomic_DNA"/>
</dbReference>
<protein>
    <submittedName>
        <fullName evidence="1">Uncharacterized protein</fullName>
    </submittedName>
</protein>
<comment type="caution">
    <text evidence="1">The sequence shown here is derived from an EMBL/GenBank/DDBJ whole genome shotgun (WGS) entry which is preliminary data.</text>
</comment>
<dbReference type="Proteomes" id="UP001241072">
    <property type="component" value="Unassembled WGS sequence"/>
</dbReference>
<sequence length="175" mass="19888">MARSTSFVRAVGMADAALRGRVGDEIGWEPIDPSALQLHLARASGRTGAVRAGRVLDFADARAESLGESLCRVQFHALGLPAPELQRVFADRRGQIIPDFYFERWDLAVEFDGVGKYLRGRAFHPELSEAELVLREKRRENRLRRLVSDVMRVEWAEALDRRRLSALLREHRVVL</sequence>
<evidence type="ECO:0000313" key="2">
    <source>
        <dbReference type="Proteomes" id="UP001241072"/>
    </source>
</evidence>
<evidence type="ECO:0000313" key="1">
    <source>
        <dbReference type="EMBL" id="MDO7881214.1"/>
    </source>
</evidence>
<keyword evidence="2" id="KW-1185">Reference proteome</keyword>
<reference evidence="1 2" key="1">
    <citation type="submission" date="2023-07" db="EMBL/GenBank/DDBJ databases">
        <title>Protaetiibacter sp. nov WY-16 isolated from soil.</title>
        <authorList>
            <person name="Liu B."/>
            <person name="Wan Y."/>
        </authorList>
    </citation>
    <scope>NUCLEOTIDE SEQUENCE [LARGE SCALE GENOMIC DNA]</scope>
    <source>
        <strain evidence="1 2">WY-16</strain>
    </source>
</reference>
<proteinExistence type="predicted"/>